<dbReference type="PANTHER" id="PTHR46553">
    <property type="entry name" value="ADENINE NUCLEOTIDE ALPHA HYDROLASES-LIKE SUPERFAMILY PROTEIN"/>
    <property type="match status" value="1"/>
</dbReference>
<sequence>MAAGTTPLPLVVGVDGSEPSLVAVDWAVDEAARHGLPLRLVHASLWERYEAGLSPAGPDRPSEQVLAEDVVASAADRARRRDPEVKITTGIVPEEATAALVREGGTAFALVTGSRGRGELRGLLLGSVGLAVAARAPCPTIVVRGDRVGLAGAHGRILLGLGEAGTGAEAVRFAFREAEARGCVLDIVRAGRGPGHDESANRVQAEGPLDTSRERASSVVDARLTAAAGEHPHVRTRPAAAEGPPGKVLVGRSAAADLVIVGARRGKGHFGLQVGRVGHALLHHAQCPVAVVPERR</sequence>
<dbReference type="EMBL" id="CP053189">
    <property type="protein sequence ID" value="QJS14760.1"/>
    <property type="molecule type" value="Genomic_DNA"/>
</dbReference>
<organism evidence="4 5">
    <name type="scientific">Streptomyces argyrophylli</name>
    <dbReference type="NCBI Taxonomy" id="2726118"/>
    <lineage>
        <taxon>Bacteria</taxon>
        <taxon>Bacillati</taxon>
        <taxon>Actinomycetota</taxon>
        <taxon>Actinomycetes</taxon>
        <taxon>Kitasatosporales</taxon>
        <taxon>Streptomycetaceae</taxon>
        <taxon>Streptomyces</taxon>
    </lineage>
</organism>
<feature type="region of interest" description="Disordered" evidence="2">
    <location>
        <begin position="194"/>
        <end position="215"/>
    </location>
</feature>
<dbReference type="KEGG" id="sarg:HKX69_34000"/>
<feature type="domain" description="UspA" evidence="3">
    <location>
        <begin position="156"/>
        <end position="293"/>
    </location>
</feature>
<dbReference type="Proteomes" id="UP000502641">
    <property type="component" value="Chromosome"/>
</dbReference>
<dbReference type="InterPro" id="IPR006015">
    <property type="entry name" value="Universal_stress_UspA"/>
</dbReference>
<evidence type="ECO:0000259" key="3">
    <source>
        <dbReference type="Pfam" id="PF00582"/>
    </source>
</evidence>
<protein>
    <submittedName>
        <fullName evidence="4">Universal stress protein</fullName>
    </submittedName>
</protein>
<dbReference type="InterPro" id="IPR014729">
    <property type="entry name" value="Rossmann-like_a/b/a_fold"/>
</dbReference>
<keyword evidence="5" id="KW-1185">Reference proteome</keyword>
<dbReference type="SUPFAM" id="SSF52402">
    <property type="entry name" value="Adenine nucleotide alpha hydrolases-like"/>
    <property type="match status" value="2"/>
</dbReference>
<gene>
    <name evidence="4" type="ORF">HKX69_34000</name>
</gene>
<feature type="domain" description="UspA" evidence="3">
    <location>
        <begin position="10"/>
        <end position="144"/>
    </location>
</feature>
<reference evidence="4 5" key="1">
    <citation type="submission" date="2020-05" db="EMBL/GenBank/DDBJ databases">
        <authorList>
            <person name="Li K."/>
        </authorList>
    </citation>
    <scope>NUCLEOTIDE SEQUENCE [LARGE SCALE GENOMIC DNA]</scope>
    <source>
        <strain evidence="5">jing01</strain>
    </source>
</reference>
<evidence type="ECO:0000313" key="4">
    <source>
        <dbReference type="EMBL" id="QJS14760.1"/>
    </source>
</evidence>
<evidence type="ECO:0000313" key="5">
    <source>
        <dbReference type="Proteomes" id="UP000502641"/>
    </source>
</evidence>
<dbReference type="RefSeq" id="WP_171160345.1">
    <property type="nucleotide sequence ID" value="NZ_CP053189.1"/>
</dbReference>
<proteinExistence type="inferred from homology"/>
<dbReference type="Pfam" id="PF00582">
    <property type="entry name" value="Usp"/>
    <property type="match status" value="2"/>
</dbReference>
<comment type="similarity">
    <text evidence="1">Belongs to the universal stress protein A family.</text>
</comment>
<name>A0A6M4Q191_9ACTN</name>
<dbReference type="InterPro" id="IPR006016">
    <property type="entry name" value="UspA"/>
</dbReference>
<evidence type="ECO:0000256" key="1">
    <source>
        <dbReference type="ARBA" id="ARBA00008791"/>
    </source>
</evidence>
<dbReference type="Gene3D" id="3.40.50.620">
    <property type="entry name" value="HUPs"/>
    <property type="match status" value="2"/>
</dbReference>
<dbReference type="AlphaFoldDB" id="A0A6M4Q191"/>
<dbReference type="PANTHER" id="PTHR46553:SF3">
    <property type="entry name" value="ADENINE NUCLEOTIDE ALPHA HYDROLASES-LIKE SUPERFAMILY PROTEIN"/>
    <property type="match status" value="1"/>
</dbReference>
<accession>A0A6M4Q191</accession>
<dbReference type="PRINTS" id="PR01438">
    <property type="entry name" value="UNVRSLSTRESS"/>
</dbReference>
<evidence type="ECO:0000256" key="2">
    <source>
        <dbReference type="SAM" id="MobiDB-lite"/>
    </source>
</evidence>